<feature type="domain" description="Acyltransferase 3" evidence="2">
    <location>
        <begin position="49"/>
        <end position="442"/>
    </location>
</feature>
<evidence type="ECO:0000256" key="1">
    <source>
        <dbReference type="SAM" id="Phobius"/>
    </source>
</evidence>
<dbReference type="EMBL" id="BKZW01000001">
    <property type="protein sequence ID" value="GER88257.1"/>
    <property type="molecule type" value="Genomic_DNA"/>
</dbReference>
<dbReference type="PANTHER" id="PTHR23028">
    <property type="entry name" value="ACETYLTRANSFERASE"/>
    <property type="match status" value="1"/>
</dbReference>
<dbReference type="AlphaFoldDB" id="A0A5J4KP97"/>
<feature type="transmembrane region" description="Helical" evidence="1">
    <location>
        <begin position="262"/>
        <end position="287"/>
    </location>
</feature>
<evidence type="ECO:0000313" key="4">
    <source>
        <dbReference type="Proteomes" id="UP000326912"/>
    </source>
</evidence>
<proteinExistence type="predicted"/>
<keyword evidence="4" id="KW-1185">Reference proteome</keyword>
<keyword evidence="1" id="KW-0812">Transmembrane</keyword>
<feature type="transmembrane region" description="Helical" evidence="1">
    <location>
        <begin position="221"/>
        <end position="242"/>
    </location>
</feature>
<sequence length="494" mass="57435">MEWDDVDMEGSSSFTQLFFKRLRLGLDKRSQAISIFLDDGKKKNAIPVLDGVRAIACLAIITFHMNLLARFSNMWNPPLDIIGAFFSATVLFGESGVILFFVLSGFLLFLPYARSMLFDNPWPSVPRFYVRRVLRIVPGYYVALLLMLIFLAPEYFQFDHWYHIWLFVTFRMDFPPTFQKLNAPFWTLALEFQYYMVLPLIAWGMGFLVRRGSLIWRLVKLILCLFALVGWGIGTRYWATFMPDGGALSLFLSPEAMAVLRLYIYGTIGKYFEVFAIGMLVSTLYVYGKHISVGEHFAVNMRRCSPLIFLSGLGLLGFISLWHFYLLFPGKTLNFFDPYQAFLTNYKDMYQPLGYAISYGLCILALVYAGPRLRRPFEWNPLRWVGLISYSLYMWHYPIILFFLSTFLPKFQALNWNQPTKYLIFWLWILLTAFPLSIVLYRVIEVPGIRFGEKICQRLEGYQKRAESQTPIEEELSHAVPVALESKTSVSKRD</sequence>
<feature type="transmembrane region" description="Helical" evidence="1">
    <location>
        <begin position="353"/>
        <end position="370"/>
    </location>
</feature>
<name>A0A5J4KP97_9CHLR</name>
<dbReference type="GO" id="GO:0016020">
    <property type="term" value="C:membrane"/>
    <property type="evidence" value="ECO:0007669"/>
    <property type="project" value="TreeGrafter"/>
</dbReference>
<dbReference type="Pfam" id="PF01757">
    <property type="entry name" value="Acyl_transf_3"/>
    <property type="match status" value="1"/>
</dbReference>
<feature type="transmembrane region" description="Helical" evidence="1">
    <location>
        <begin position="424"/>
        <end position="444"/>
    </location>
</feature>
<accession>A0A5J4KP97</accession>
<dbReference type="RefSeq" id="WP_151756183.1">
    <property type="nucleotide sequence ID" value="NZ_BKZW01000001.1"/>
</dbReference>
<feature type="transmembrane region" description="Helical" evidence="1">
    <location>
        <begin position="192"/>
        <end position="209"/>
    </location>
</feature>
<gene>
    <name evidence="3" type="ORF">KDW_24190</name>
</gene>
<feature type="transmembrane region" description="Helical" evidence="1">
    <location>
        <begin position="81"/>
        <end position="112"/>
    </location>
</feature>
<dbReference type="InterPro" id="IPR002656">
    <property type="entry name" value="Acyl_transf_3_dom"/>
</dbReference>
<evidence type="ECO:0000313" key="3">
    <source>
        <dbReference type="EMBL" id="GER88257.1"/>
    </source>
</evidence>
<keyword evidence="1" id="KW-1133">Transmembrane helix</keyword>
<dbReference type="GO" id="GO:0000271">
    <property type="term" value="P:polysaccharide biosynthetic process"/>
    <property type="evidence" value="ECO:0007669"/>
    <property type="project" value="TreeGrafter"/>
</dbReference>
<feature type="transmembrane region" description="Helical" evidence="1">
    <location>
        <begin position="382"/>
        <end position="404"/>
    </location>
</feature>
<reference evidence="3 4" key="1">
    <citation type="submission" date="2019-10" db="EMBL/GenBank/DDBJ databases">
        <title>Dictyobacter vulcani sp. nov., within the class Ktedonobacteria, isolated from soil of volcanic Mt. Zao.</title>
        <authorList>
            <person name="Zheng Y."/>
            <person name="Wang C.M."/>
            <person name="Sakai Y."/>
            <person name="Abe K."/>
            <person name="Yokota A."/>
            <person name="Yabe S."/>
        </authorList>
    </citation>
    <scope>NUCLEOTIDE SEQUENCE [LARGE SCALE GENOMIC DNA]</scope>
    <source>
        <strain evidence="3 4">W12</strain>
    </source>
</reference>
<dbReference type="PANTHER" id="PTHR23028:SF53">
    <property type="entry name" value="ACYL_TRANSF_3 DOMAIN-CONTAINING PROTEIN"/>
    <property type="match status" value="1"/>
</dbReference>
<dbReference type="InterPro" id="IPR050879">
    <property type="entry name" value="Acyltransferase_3"/>
</dbReference>
<feature type="transmembrane region" description="Helical" evidence="1">
    <location>
        <begin position="133"/>
        <end position="152"/>
    </location>
</feature>
<feature type="transmembrane region" description="Helical" evidence="1">
    <location>
        <begin position="307"/>
        <end position="328"/>
    </location>
</feature>
<protein>
    <recommendedName>
        <fullName evidence="2">Acyltransferase 3 domain-containing protein</fullName>
    </recommendedName>
</protein>
<evidence type="ECO:0000259" key="2">
    <source>
        <dbReference type="Pfam" id="PF01757"/>
    </source>
</evidence>
<keyword evidence="1" id="KW-0472">Membrane</keyword>
<dbReference type="GO" id="GO:0016747">
    <property type="term" value="F:acyltransferase activity, transferring groups other than amino-acyl groups"/>
    <property type="evidence" value="ECO:0007669"/>
    <property type="project" value="InterPro"/>
</dbReference>
<feature type="transmembrane region" description="Helical" evidence="1">
    <location>
        <begin position="51"/>
        <end position="69"/>
    </location>
</feature>
<dbReference type="Proteomes" id="UP000326912">
    <property type="component" value="Unassembled WGS sequence"/>
</dbReference>
<organism evidence="3 4">
    <name type="scientific">Dictyobacter vulcani</name>
    <dbReference type="NCBI Taxonomy" id="2607529"/>
    <lineage>
        <taxon>Bacteria</taxon>
        <taxon>Bacillati</taxon>
        <taxon>Chloroflexota</taxon>
        <taxon>Ktedonobacteria</taxon>
        <taxon>Ktedonobacterales</taxon>
        <taxon>Dictyobacteraceae</taxon>
        <taxon>Dictyobacter</taxon>
    </lineage>
</organism>
<comment type="caution">
    <text evidence="3">The sequence shown here is derived from an EMBL/GenBank/DDBJ whole genome shotgun (WGS) entry which is preliminary data.</text>
</comment>